<dbReference type="AlphaFoldDB" id="A0A0E9PQ95"/>
<reference evidence="1" key="2">
    <citation type="journal article" date="2015" name="Fish Shellfish Immunol.">
        <title>Early steps in the European eel (Anguilla anguilla)-Vibrio vulnificus interaction in the gills: Role of the RtxA13 toxin.</title>
        <authorList>
            <person name="Callol A."/>
            <person name="Pajuelo D."/>
            <person name="Ebbesson L."/>
            <person name="Teles M."/>
            <person name="MacKenzie S."/>
            <person name="Amaro C."/>
        </authorList>
    </citation>
    <scope>NUCLEOTIDE SEQUENCE</scope>
</reference>
<organism evidence="1">
    <name type="scientific">Anguilla anguilla</name>
    <name type="common">European freshwater eel</name>
    <name type="synonym">Muraena anguilla</name>
    <dbReference type="NCBI Taxonomy" id="7936"/>
    <lineage>
        <taxon>Eukaryota</taxon>
        <taxon>Metazoa</taxon>
        <taxon>Chordata</taxon>
        <taxon>Craniata</taxon>
        <taxon>Vertebrata</taxon>
        <taxon>Euteleostomi</taxon>
        <taxon>Actinopterygii</taxon>
        <taxon>Neopterygii</taxon>
        <taxon>Teleostei</taxon>
        <taxon>Anguilliformes</taxon>
        <taxon>Anguillidae</taxon>
        <taxon>Anguilla</taxon>
    </lineage>
</organism>
<reference evidence="1" key="1">
    <citation type="submission" date="2014-11" db="EMBL/GenBank/DDBJ databases">
        <authorList>
            <person name="Amaro Gonzalez C."/>
        </authorList>
    </citation>
    <scope>NUCLEOTIDE SEQUENCE</scope>
</reference>
<sequence length="25" mass="2798">MQLCLGIIIQILHTTFLVVKATMPN</sequence>
<dbReference type="EMBL" id="GBXM01101878">
    <property type="protein sequence ID" value="JAH06699.1"/>
    <property type="molecule type" value="Transcribed_RNA"/>
</dbReference>
<name>A0A0E9PQ95_ANGAN</name>
<accession>A0A0E9PQ95</accession>
<proteinExistence type="predicted"/>
<protein>
    <submittedName>
        <fullName evidence="1">Uncharacterized protein</fullName>
    </submittedName>
</protein>
<evidence type="ECO:0000313" key="1">
    <source>
        <dbReference type="EMBL" id="JAH06699.1"/>
    </source>
</evidence>